<dbReference type="SUPFAM" id="SSF57756">
    <property type="entry name" value="Retrovirus zinc finger-like domains"/>
    <property type="match status" value="1"/>
</dbReference>
<dbReference type="InterPro" id="IPR036875">
    <property type="entry name" value="Znf_CCHC_sf"/>
</dbReference>
<name>A0A8T2RQX9_CERRI</name>
<dbReference type="PANTHER" id="PTHR48453:SF1">
    <property type="entry name" value="CCHC-TYPE DOMAIN-CONTAINING PROTEIN"/>
    <property type="match status" value="1"/>
</dbReference>
<accession>A0A8T2RQX9</accession>
<keyword evidence="1" id="KW-0863">Zinc-finger</keyword>
<evidence type="ECO:0000313" key="4">
    <source>
        <dbReference type="Proteomes" id="UP000825935"/>
    </source>
</evidence>
<dbReference type="EMBL" id="CM035430">
    <property type="protein sequence ID" value="KAH7298361.1"/>
    <property type="molecule type" value="Genomic_DNA"/>
</dbReference>
<dbReference type="OrthoDB" id="10070154at2759"/>
<dbReference type="SMART" id="SM00343">
    <property type="entry name" value="ZnF_C2HC"/>
    <property type="match status" value="1"/>
</dbReference>
<reference evidence="3" key="1">
    <citation type="submission" date="2021-08" db="EMBL/GenBank/DDBJ databases">
        <title>WGS assembly of Ceratopteris richardii.</title>
        <authorList>
            <person name="Marchant D.B."/>
            <person name="Chen G."/>
            <person name="Jenkins J."/>
            <person name="Shu S."/>
            <person name="Leebens-Mack J."/>
            <person name="Grimwood J."/>
            <person name="Schmutz J."/>
            <person name="Soltis P."/>
            <person name="Soltis D."/>
            <person name="Chen Z.-H."/>
        </authorList>
    </citation>
    <scope>NUCLEOTIDE SEQUENCE</scope>
    <source>
        <strain evidence="3">Whitten #5841</strain>
        <tissue evidence="3">Leaf</tissue>
    </source>
</reference>
<comment type="caution">
    <text evidence="3">The sequence shown here is derived from an EMBL/GenBank/DDBJ whole genome shotgun (WGS) entry which is preliminary data.</text>
</comment>
<evidence type="ECO:0000256" key="1">
    <source>
        <dbReference type="PROSITE-ProRule" id="PRU00047"/>
    </source>
</evidence>
<feature type="domain" description="CCHC-type" evidence="2">
    <location>
        <begin position="111"/>
        <end position="125"/>
    </location>
</feature>
<proteinExistence type="predicted"/>
<evidence type="ECO:0000313" key="3">
    <source>
        <dbReference type="EMBL" id="KAH7298361.1"/>
    </source>
</evidence>
<keyword evidence="4" id="KW-1185">Reference proteome</keyword>
<dbReference type="Proteomes" id="UP000825935">
    <property type="component" value="Chromosome 25"/>
</dbReference>
<protein>
    <recommendedName>
        <fullName evidence="2">CCHC-type domain-containing protein</fullName>
    </recommendedName>
</protein>
<keyword evidence="1" id="KW-0862">Zinc</keyword>
<keyword evidence="1" id="KW-0479">Metal-binding</keyword>
<dbReference type="AlphaFoldDB" id="A0A8T2RQX9"/>
<organism evidence="3 4">
    <name type="scientific">Ceratopteris richardii</name>
    <name type="common">Triangle waterfern</name>
    <dbReference type="NCBI Taxonomy" id="49495"/>
    <lineage>
        <taxon>Eukaryota</taxon>
        <taxon>Viridiplantae</taxon>
        <taxon>Streptophyta</taxon>
        <taxon>Embryophyta</taxon>
        <taxon>Tracheophyta</taxon>
        <taxon>Polypodiopsida</taxon>
        <taxon>Polypodiidae</taxon>
        <taxon>Polypodiales</taxon>
        <taxon>Pteridineae</taxon>
        <taxon>Pteridaceae</taxon>
        <taxon>Parkerioideae</taxon>
        <taxon>Ceratopteris</taxon>
    </lineage>
</organism>
<gene>
    <name evidence="3" type="ORF">KP509_25G039300</name>
</gene>
<dbReference type="Pfam" id="PF04438">
    <property type="entry name" value="zf-HIT"/>
    <property type="match status" value="1"/>
</dbReference>
<dbReference type="Gene3D" id="3.30.60.220">
    <property type="match status" value="1"/>
</dbReference>
<dbReference type="GO" id="GO:0008270">
    <property type="term" value="F:zinc ion binding"/>
    <property type="evidence" value="ECO:0007669"/>
    <property type="project" value="UniProtKB-KW"/>
</dbReference>
<dbReference type="InterPro" id="IPR007529">
    <property type="entry name" value="Znf_HIT"/>
</dbReference>
<sequence length="317" mass="35970">MQEYWGSEDIILQRSEQRFAAPGEPTCVACGRYGAYICDKTNQDVCSIECKNELLQSLVSDSSQEAAEHDKSFISWIPPKGALQLPESMPEEWDHMKNRWKKRDSSLSTFKCWKCGKAGHLSMDCVKTKSVAAPTSADLNCYEIPLQKDPSNNTINSSLRLLYKRCKDIASNSSDSKCSVCCSASNLGMCMNCNMVFCDSLGHLSGHLLRNPTHCQLYSYKLQRMVKCSKATCNVTDVRELLCCQYCFGKAFDKYYSMFTATWKGTGLKYIINSVCCDEHFSWHRTNCPYSDAEGVAYLIQKDKSNLRCRQFSEFLF</sequence>
<evidence type="ECO:0000259" key="2">
    <source>
        <dbReference type="PROSITE" id="PS50158"/>
    </source>
</evidence>
<dbReference type="InterPro" id="IPR001878">
    <property type="entry name" value="Znf_CCHC"/>
</dbReference>
<dbReference type="PANTHER" id="PTHR48453">
    <property type="entry name" value="CCHC-TYPE DOMAIN-CONTAINING PROTEIN"/>
    <property type="match status" value="1"/>
</dbReference>
<dbReference type="OMA" id="WHRINCT"/>
<dbReference type="PROSITE" id="PS50158">
    <property type="entry name" value="ZF_CCHC"/>
    <property type="match status" value="1"/>
</dbReference>
<dbReference type="GO" id="GO:0003676">
    <property type="term" value="F:nucleic acid binding"/>
    <property type="evidence" value="ECO:0007669"/>
    <property type="project" value="InterPro"/>
</dbReference>